<evidence type="ECO:0000313" key="2">
    <source>
        <dbReference type="Proteomes" id="UP000008635"/>
    </source>
</evidence>
<evidence type="ECO:0000313" key="1">
    <source>
        <dbReference type="EMBL" id="ADV65843.1"/>
    </source>
</evidence>
<dbReference type="KEGG" id="dmr:Deima_0179"/>
<accession>E8U3H2</accession>
<protein>
    <submittedName>
        <fullName evidence="1">Uncharacterized protein</fullName>
    </submittedName>
</protein>
<dbReference type="EMBL" id="CP002454">
    <property type="protein sequence ID" value="ADV65843.1"/>
    <property type="molecule type" value="Genomic_DNA"/>
</dbReference>
<organism evidence="1 2">
    <name type="scientific">Deinococcus maricopensis (strain DSM 21211 / LMG 22137 / NRRL B-23946 / LB-34)</name>
    <dbReference type="NCBI Taxonomy" id="709986"/>
    <lineage>
        <taxon>Bacteria</taxon>
        <taxon>Thermotogati</taxon>
        <taxon>Deinococcota</taxon>
        <taxon>Deinococci</taxon>
        <taxon>Deinococcales</taxon>
        <taxon>Deinococcaceae</taxon>
        <taxon>Deinococcus</taxon>
    </lineage>
</organism>
<reference evidence="2" key="2">
    <citation type="submission" date="2011-01" db="EMBL/GenBank/DDBJ databases">
        <title>The complete genome of Deinococcus maricopensis DSM 21211.</title>
        <authorList>
            <consortium name="US DOE Joint Genome Institute (JGI-PGF)"/>
            <person name="Lucas S."/>
            <person name="Copeland A."/>
            <person name="Lapidus A."/>
            <person name="Goodwin L."/>
            <person name="Pitluck S."/>
            <person name="Kyrpides N."/>
            <person name="Mavromatis K."/>
            <person name="Pagani I."/>
            <person name="Ivanova N."/>
            <person name="Ovchinnikova G."/>
            <person name="Zeytun A."/>
            <person name="Detter J.C."/>
            <person name="Han C."/>
            <person name="Land M."/>
            <person name="Hauser L."/>
            <person name="Markowitz V."/>
            <person name="Cheng J.-F."/>
            <person name="Hugenholtz P."/>
            <person name="Woyke T."/>
            <person name="Wu D."/>
            <person name="Pukall R."/>
            <person name="Gehrich-Schroeter G."/>
            <person name="Brambilla E."/>
            <person name="Klenk H.-P."/>
            <person name="Eisen J.A."/>
        </authorList>
    </citation>
    <scope>NUCLEOTIDE SEQUENCE [LARGE SCALE GENOMIC DNA]</scope>
    <source>
        <strain evidence="2">DSM 21211 / LMG 22137 / NRRL B-23946 / LB-34</strain>
    </source>
</reference>
<sequence length="81" mass="9029">MNARVSFTLQGTPVLHAEGRMCLGVVRLNATTRTARPFAWPHRPPTEVETWRLADGRLLRITRPAGTPTWTVEAVLDEHAA</sequence>
<dbReference type="RefSeq" id="WP_013555348.1">
    <property type="nucleotide sequence ID" value="NC_014958.1"/>
</dbReference>
<proteinExistence type="predicted"/>
<dbReference type="STRING" id="709986.Deima_0179"/>
<name>E8U3H2_DEIML</name>
<keyword evidence="2" id="KW-1185">Reference proteome</keyword>
<dbReference type="Proteomes" id="UP000008635">
    <property type="component" value="Chromosome"/>
</dbReference>
<dbReference type="AlphaFoldDB" id="E8U3H2"/>
<gene>
    <name evidence="1" type="ordered locus">Deima_0179</name>
</gene>
<reference evidence="1 2" key="1">
    <citation type="journal article" date="2011" name="Stand. Genomic Sci.">
        <title>Complete genome sequence of Deinococcus maricopensis type strain (LB-34).</title>
        <authorList>
            <person name="Pukall R."/>
            <person name="Zeytun A."/>
            <person name="Lucas S."/>
            <person name="Lapidus A."/>
            <person name="Hammon N."/>
            <person name="Deshpande S."/>
            <person name="Nolan M."/>
            <person name="Cheng J.F."/>
            <person name="Pitluck S."/>
            <person name="Liolios K."/>
            <person name="Pagani I."/>
            <person name="Mikhailova N."/>
            <person name="Ivanova N."/>
            <person name="Mavromatis K."/>
            <person name="Pati A."/>
            <person name="Tapia R."/>
            <person name="Han C."/>
            <person name="Goodwin L."/>
            <person name="Chen A."/>
            <person name="Palaniappan K."/>
            <person name="Land M."/>
            <person name="Hauser L."/>
            <person name="Chang Y.J."/>
            <person name="Jeffries C.D."/>
            <person name="Brambilla E.M."/>
            <person name="Rohde M."/>
            <person name="Goker M."/>
            <person name="Detter J.C."/>
            <person name="Woyke T."/>
            <person name="Bristow J."/>
            <person name="Eisen J.A."/>
            <person name="Markowitz V."/>
            <person name="Hugenholtz P."/>
            <person name="Kyrpides N.C."/>
            <person name="Klenk H.P."/>
        </authorList>
    </citation>
    <scope>NUCLEOTIDE SEQUENCE [LARGE SCALE GENOMIC DNA]</scope>
    <source>
        <strain evidence="2">DSM 21211 / LMG 22137 / NRRL B-23946 / LB-34</strain>
    </source>
</reference>
<dbReference type="HOGENOM" id="CLU_2568176_0_0_0"/>